<accession>A0A0V0R988</accession>
<dbReference type="Proteomes" id="UP000054937">
    <property type="component" value="Unassembled WGS sequence"/>
</dbReference>
<feature type="region of interest" description="Disordered" evidence="1">
    <location>
        <begin position="512"/>
        <end position="531"/>
    </location>
</feature>
<protein>
    <submittedName>
        <fullName evidence="2">Uncharacterized protein</fullName>
    </submittedName>
</protein>
<feature type="region of interest" description="Disordered" evidence="1">
    <location>
        <begin position="292"/>
        <end position="319"/>
    </location>
</feature>
<proteinExistence type="predicted"/>
<dbReference type="EMBL" id="LDAU01000007">
    <property type="protein sequence ID" value="KRX11063.1"/>
    <property type="molecule type" value="Genomic_DNA"/>
</dbReference>
<reference evidence="2 3" key="1">
    <citation type="journal article" date="2015" name="Sci. Rep.">
        <title>Genome of the facultative scuticociliatosis pathogen Pseudocohnilembus persalinus provides insight into its virulence through horizontal gene transfer.</title>
        <authorList>
            <person name="Xiong J."/>
            <person name="Wang G."/>
            <person name="Cheng J."/>
            <person name="Tian M."/>
            <person name="Pan X."/>
            <person name="Warren A."/>
            <person name="Jiang C."/>
            <person name="Yuan D."/>
            <person name="Miao W."/>
        </authorList>
    </citation>
    <scope>NUCLEOTIDE SEQUENCE [LARGE SCALE GENOMIC DNA]</scope>
    <source>
        <strain evidence="2">36N120E</strain>
    </source>
</reference>
<keyword evidence="3" id="KW-1185">Reference proteome</keyword>
<organism evidence="2 3">
    <name type="scientific">Pseudocohnilembus persalinus</name>
    <name type="common">Ciliate</name>
    <dbReference type="NCBI Taxonomy" id="266149"/>
    <lineage>
        <taxon>Eukaryota</taxon>
        <taxon>Sar</taxon>
        <taxon>Alveolata</taxon>
        <taxon>Ciliophora</taxon>
        <taxon>Intramacronucleata</taxon>
        <taxon>Oligohymenophorea</taxon>
        <taxon>Scuticociliatia</taxon>
        <taxon>Philasterida</taxon>
        <taxon>Pseudocohnilembidae</taxon>
        <taxon>Pseudocohnilembus</taxon>
    </lineage>
</organism>
<feature type="region of interest" description="Disordered" evidence="1">
    <location>
        <begin position="100"/>
        <end position="120"/>
    </location>
</feature>
<feature type="compositionally biased region" description="Polar residues" evidence="1">
    <location>
        <begin position="521"/>
        <end position="531"/>
    </location>
</feature>
<dbReference type="AlphaFoldDB" id="A0A0V0R988"/>
<dbReference type="InParanoid" id="A0A0V0R988"/>
<feature type="region of interest" description="Disordered" evidence="1">
    <location>
        <begin position="485"/>
        <end position="506"/>
    </location>
</feature>
<evidence type="ECO:0000256" key="1">
    <source>
        <dbReference type="SAM" id="MobiDB-lite"/>
    </source>
</evidence>
<name>A0A0V0R988_PSEPJ</name>
<comment type="caution">
    <text evidence="2">The sequence shown here is derived from an EMBL/GenBank/DDBJ whole genome shotgun (WGS) entry which is preliminary data.</text>
</comment>
<sequence length="531" mass="62641">MNQKLYYDEIQYSAENISIITCSKLTGYDVKKLELCLLDLLNYDISQTLEEVEKVYIFLQEPNKKLKKFHLPEKVSSDPVIFKKPVSGLKFFNQNFENKESQEKQQQSSQESYISMSPLKQDTTNNLNEELYGESYEEFKKIDQDIEKMQCNDEVQIQEDMNNSIQKKNQNLIKKISKNSNCSNNKNLQNSENNICQFKKQHYKSLSPLKVFKSISNQQFDKNNEKSSYSIYQQFTFDFIQKQKEVEKKQFNIIVNSASKSITDINQNSDDDIVQVNSNNSSFLYKENESLEMRKKTGSQQNPKSSNNIRNANNNNNLNIQHLDNCNNSINNNSKDFTVSQNQELNTNMNLNIQDDLDLFKVEKQNKNTQFEIPIPQEIKQSLLREQIGYKTESDLKYEKEIEREQMIKQKKYDRKQFNKWYKDELEQILPAKEKGKEAILEKKKLLNQKINGAKDETGIDDYNEDFLLGGSDSFAAAKRREQMQQQKREQKQAVQQNQKFQHQKSLLDKYREKEERAMQLSMQNPSKRFI</sequence>
<gene>
    <name evidence="2" type="ORF">PPERSA_05172</name>
</gene>
<evidence type="ECO:0000313" key="2">
    <source>
        <dbReference type="EMBL" id="KRX11063.1"/>
    </source>
</evidence>
<evidence type="ECO:0000313" key="3">
    <source>
        <dbReference type="Proteomes" id="UP000054937"/>
    </source>
</evidence>
<feature type="compositionally biased region" description="Low complexity" evidence="1">
    <location>
        <begin position="302"/>
        <end position="319"/>
    </location>
</feature>
<feature type="compositionally biased region" description="Low complexity" evidence="1">
    <location>
        <begin position="493"/>
        <end position="505"/>
    </location>
</feature>